<dbReference type="AlphaFoldDB" id="A0A381TJ01"/>
<organism evidence="1">
    <name type="scientific">marine metagenome</name>
    <dbReference type="NCBI Taxonomy" id="408172"/>
    <lineage>
        <taxon>unclassified sequences</taxon>
        <taxon>metagenomes</taxon>
        <taxon>ecological metagenomes</taxon>
    </lineage>
</organism>
<name>A0A381TJ01_9ZZZZ</name>
<dbReference type="EMBL" id="UINC01004598">
    <property type="protein sequence ID" value="SVA15518.1"/>
    <property type="molecule type" value="Genomic_DNA"/>
</dbReference>
<protein>
    <submittedName>
        <fullName evidence="1">Uncharacterized protein</fullName>
    </submittedName>
</protein>
<accession>A0A381TJ01</accession>
<proteinExistence type="predicted"/>
<reference evidence="1" key="1">
    <citation type="submission" date="2018-05" db="EMBL/GenBank/DDBJ databases">
        <authorList>
            <person name="Lanie J.A."/>
            <person name="Ng W.-L."/>
            <person name="Kazmierczak K.M."/>
            <person name="Andrzejewski T.M."/>
            <person name="Davidsen T.M."/>
            <person name="Wayne K.J."/>
            <person name="Tettelin H."/>
            <person name="Glass J.I."/>
            <person name="Rusch D."/>
            <person name="Podicherti R."/>
            <person name="Tsui H.-C.T."/>
            <person name="Winkler M.E."/>
        </authorList>
    </citation>
    <scope>NUCLEOTIDE SEQUENCE</scope>
</reference>
<evidence type="ECO:0000313" key="1">
    <source>
        <dbReference type="EMBL" id="SVA15518.1"/>
    </source>
</evidence>
<gene>
    <name evidence="1" type="ORF">METZ01_LOCUS68372</name>
</gene>
<sequence>MKCKTFIIKCAHQTVDFEESGMV</sequence>